<dbReference type="Proteomes" id="UP000748756">
    <property type="component" value="Unassembled WGS sequence"/>
</dbReference>
<sequence>MEPKGSIISPKTPPPPHTSSSSSSSPLDIPAPQGLVLGHFFHIYAARHWGDLVAYLNNSKDQDSVENYYAAYIRDLKRIQSSSLVSEAVKKHAQKLSSGSGGNNLSAMRAAFDHIQLRELRNQATNSIQRGMLQLNKEAGDKLAEGVLPRTGKHHLSSSGLDAKEKKQRKNAGTPKTSPQHAQDAAVDIRTRIEDGSKEPADPIVVVELPLASPIRLDLYSRVNQEISWTAEGHNVLELFRAYQSKNPQIFELARDDIADLSGQSGFALSLTAEQLGAALVDISPTKSPHDVWPSLADVVSRVLNHRHSFDDSLAASRTESMQDPVAEYIHGILYSYSKYFRFSDRIPADLREHEGFSDMTWTVIGGALTLAGVETRYLEVPVKAVEERKNAHRNPFLDTKAQAHMADGVAFRGPYQIYLAEASALAQSDTSKRAEDEFKLKRDLRDTFQSQLKDICEDGLLPPRSMRVFGSTSFNARTMFYTLDFMGVFRLHEIRSMILPLNKTADFTLRLKRCVLVCLEVALMIKEELDRRESADPIPHGRKQLLVQACNQMQVTTRTPTKPKKQK</sequence>
<protein>
    <submittedName>
        <fullName evidence="2">Uncharacterized protein</fullName>
    </submittedName>
</protein>
<keyword evidence="3" id="KW-1185">Reference proteome</keyword>
<dbReference type="EMBL" id="JAAAUQ010000421">
    <property type="protein sequence ID" value="KAF9150402.1"/>
    <property type="molecule type" value="Genomic_DNA"/>
</dbReference>
<evidence type="ECO:0000313" key="2">
    <source>
        <dbReference type="EMBL" id="KAF9150402.1"/>
    </source>
</evidence>
<proteinExistence type="predicted"/>
<reference evidence="2" key="1">
    <citation type="journal article" date="2020" name="Fungal Divers.">
        <title>Resolving the Mortierellaceae phylogeny through synthesis of multi-gene phylogenetics and phylogenomics.</title>
        <authorList>
            <person name="Vandepol N."/>
            <person name="Liber J."/>
            <person name="Desiro A."/>
            <person name="Na H."/>
            <person name="Kennedy M."/>
            <person name="Barry K."/>
            <person name="Grigoriev I.V."/>
            <person name="Miller A.N."/>
            <person name="O'Donnell K."/>
            <person name="Stajich J.E."/>
            <person name="Bonito G."/>
        </authorList>
    </citation>
    <scope>NUCLEOTIDE SEQUENCE</scope>
    <source>
        <strain evidence="2">NRRL 6426</strain>
    </source>
</reference>
<feature type="region of interest" description="Disordered" evidence="1">
    <location>
        <begin position="148"/>
        <end position="185"/>
    </location>
</feature>
<dbReference type="OrthoDB" id="15001at2759"/>
<dbReference type="AlphaFoldDB" id="A0A9P5RXZ3"/>
<organism evidence="2 3">
    <name type="scientific">Linnemannia schmuckeri</name>
    <dbReference type="NCBI Taxonomy" id="64567"/>
    <lineage>
        <taxon>Eukaryota</taxon>
        <taxon>Fungi</taxon>
        <taxon>Fungi incertae sedis</taxon>
        <taxon>Mucoromycota</taxon>
        <taxon>Mortierellomycotina</taxon>
        <taxon>Mortierellomycetes</taxon>
        <taxon>Mortierellales</taxon>
        <taxon>Mortierellaceae</taxon>
        <taxon>Linnemannia</taxon>
    </lineage>
</organism>
<evidence type="ECO:0000313" key="3">
    <source>
        <dbReference type="Proteomes" id="UP000748756"/>
    </source>
</evidence>
<gene>
    <name evidence="2" type="ORF">BG015_007802</name>
</gene>
<comment type="caution">
    <text evidence="2">The sequence shown here is derived from an EMBL/GenBank/DDBJ whole genome shotgun (WGS) entry which is preliminary data.</text>
</comment>
<accession>A0A9P5RXZ3</accession>
<name>A0A9P5RXZ3_9FUNG</name>
<feature type="compositionally biased region" description="Low complexity" evidence="1">
    <location>
        <begin position="1"/>
        <end position="10"/>
    </location>
</feature>
<feature type="region of interest" description="Disordered" evidence="1">
    <location>
        <begin position="1"/>
        <end position="27"/>
    </location>
</feature>
<evidence type="ECO:0000256" key="1">
    <source>
        <dbReference type="SAM" id="MobiDB-lite"/>
    </source>
</evidence>